<gene>
    <name evidence="1" type="ordered locus">TSC_c04710</name>
</gene>
<evidence type="ECO:0000313" key="1">
    <source>
        <dbReference type="EMBL" id="ADW21103.1"/>
    </source>
</evidence>
<reference evidence="1 2" key="2">
    <citation type="journal article" date="2011" name="BMC Genomics">
        <title>Sequence of the hyperplastic genome of the naturally competent Thermus scotoductus SA-01.</title>
        <authorList>
            <person name="Gounder K."/>
            <person name="Brzuszkiewicz E."/>
            <person name="Liesegang H."/>
            <person name="Wollherr A."/>
            <person name="Daniel R."/>
            <person name="Gottschalk G."/>
            <person name="Reva O."/>
            <person name="Kumwenda B."/>
            <person name="Srivastava M."/>
            <person name="Bricio C."/>
            <person name="Berenguer J."/>
            <person name="van Heerden E."/>
            <person name="Litthauer D."/>
        </authorList>
    </citation>
    <scope>NUCLEOTIDE SEQUENCE [LARGE SCALE GENOMIC DNA]</scope>
    <source>
        <strain evidence="2">ATCC 700910 / SA-01</strain>
    </source>
</reference>
<proteinExistence type="predicted"/>
<dbReference type="Proteomes" id="UP000008087">
    <property type="component" value="Chromosome"/>
</dbReference>
<dbReference type="AlphaFoldDB" id="E8PLL8"/>
<reference evidence="2" key="1">
    <citation type="submission" date="2010-03" db="EMBL/GenBank/DDBJ databases">
        <title>The genome sequence of Thermus scotoductus SA-01.</title>
        <authorList>
            <person name="Gounder K."/>
            <person name="Liesegang H."/>
            <person name="Brzuszkiewicz E."/>
            <person name="Wollherr A."/>
            <person name="Daniel R."/>
            <person name="Gottschalk G."/>
            <person name="van Heerden E."/>
            <person name="Litthauer D."/>
        </authorList>
    </citation>
    <scope>NUCLEOTIDE SEQUENCE [LARGE SCALE GENOMIC DNA]</scope>
    <source>
        <strain evidence="2">ATCC 700910 / SA-01</strain>
    </source>
</reference>
<dbReference type="EMBL" id="CP001962">
    <property type="protein sequence ID" value="ADW21103.1"/>
    <property type="molecule type" value="Genomic_DNA"/>
</dbReference>
<sequence>MVTRFGDPRLQVSPLGVEAFPGILWFSVSTVSTEEQSSTPLWIL</sequence>
<name>E8PLL8_THESS</name>
<accession>E8PLL8</accession>
<evidence type="ECO:0000313" key="2">
    <source>
        <dbReference type="Proteomes" id="UP000008087"/>
    </source>
</evidence>
<organism evidence="1 2">
    <name type="scientific">Thermus scotoductus (strain ATCC 700910 / SA-01)</name>
    <dbReference type="NCBI Taxonomy" id="743525"/>
    <lineage>
        <taxon>Bacteria</taxon>
        <taxon>Thermotogati</taxon>
        <taxon>Deinococcota</taxon>
        <taxon>Deinococci</taxon>
        <taxon>Thermales</taxon>
        <taxon>Thermaceae</taxon>
        <taxon>Thermus</taxon>
    </lineage>
</organism>
<dbReference type="KEGG" id="tsc:TSC_c04710"/>
<dbReference type="HOGENOM" id="CLU_3223242_0_0_0"/>
<protein>
    <submittedName>
        <fullName evidence="1">Uncharacterized protein</fullName>
    </submittedName>
</protein>